<feature type="transmembrane region" description="Helical" evidence="7">
    <location>
        <begin position="215"/>
        <end position="235"/>
    </location>
</feature>
<keyword evidence="9" id="KW-0012">Acyltransferase</keyword>
<feature type="transmembrane region" description="Helical" evidence="7">
    <location>
        <begin position="37"/>
        <end position="54"/>
    </location>
</feature>
<evidence type="ECO:0000256" key="3">
    <source>
        <dbReference type="ARBA" id="ARBA00022475"/>
    </source>
</evidence>
<evidence type="ECO:0000256" key="1">
    <source>
        <dbReference type="ARBA" id="ARBA00004651"/>
    </source>
</evidence>
<feature type="domain" description="Acyltransferase 3" evidence="8">
    <location>
        <begin position="8"/>
        <end position="294"/>
    </location>
</feature>
<keyword evidence="4 7" id="KW-0812">Transmembrane</keyword>
<sequence>MTKERSLSFDFLKGLLILLVIVGHVLPGSADVGLRGAIYYFHMPLFLGVTGYFVRRYFLDGGVISVLKKYQWRMIIPYVLAFVVYSVYSLYFSEEVGLKQLIGLFLYPYYHLWYIPAVIIFVLYTMVIYKSNFLLGFFLFTSAILSIVWYCYADTLENQYAWLKFIGDKRFYYYYSFFLLGFLVGDKNFYGNPLALFAIASAVGILGYYEPSGALLDAASWFAFNAALLLLMLSLCKRLKLRIEGLVVKMGQVSLPIYLWHVLPILLVGAMVDKDSSGFYLSVTAIIFALVIIFIRLRGKSRFIDSFFYGERANWLPAEK</sequence>
<dbReference type="AlphaFoldDB" id="A0A5C7CH70"/>
<evidence type="ECO:0000313" key="9">
    <source>
        <dbReference type="EMBL" id="TXE32235.1"/>
    </source>
</evidence>
<dbReference type="InterPro" id="IPR002656">
    <property type="entry name" value="Acyl_transf_3_dom"/>
</dbReference>
<keyword evidence="9" id="KW-0808">Transferase</keyword>
<dbReference type="RefSeq" id="WP_147826980.1">
    <property type="nucleotide sequence ID" value="NZ_AP021873.1"/>
</dbReference>
<organism evidence="9 10">
    <name type="scientific">Serratia marcescens</name>
    <dbReference type="NCBI Taxonomy" id="615"/>
    <lineage>
        <taxon>Bacteria</taxon>
        <taxon>Pseudomonadati</taxon>
        <taxon>Pseudomonadota</taxon>
        <taxon>Gammaproteobacteria</taxon>
        <taxon>Enterobacterales</taxon>
        <taxon>Yersiniaceae</taxon>
        <taxon>Serratia</taxon>
    </lineage>
</organism>
<proteinExistence type="inferred from homology"/>
<dbReference type="PANTHER" id="PTHR40074:SF2">
    <property type="entry name" value="O-ACETYLTRANSFERASE WECH"/>
    <property type="match status" value="1"/>
</dbReference>
<evidence type="ECO:0000256" key="4">
    <source>
        <dbReference type="ARBA" id="ARBA00022692"/>
    </source>
</evidence>
<feature type="transmembrane region" description="Helical" evidence="7">
    <location>
        <begin position="255"/>
        <end position="272"/>
    </location>
</feature>
<comment type="similarity">
    <text evidence="2">Belongs to the acyltransferase 3 family.</text>
</comment>
<keyword evidence="6 7" id="KW-0472">Membrane</keyword>
<feature type="transmembrane region" description="Helical" evidence="7">
    <location>
        <begin position="134"/>
        <end position="152"/>
    </location>
</feature>
<evidence type="ECO:0000256" key="7">
    <source>
        <dbReference type="SAM" id="Phobius"/>
    </source>
</evidence>
<accession>A0A5C7CH70</accession>
<dbReference type="GO" id="GO:0016413">
    <property type="term" value="F:O-acetyltransferase activity"/>
    <property type="evidence" value="ECO:0007669"/>
    <property type="project" value="TreeGrafter"/>
</dbReference>
<dbReference type="Proteomes" id="UP000321126">
    <property type="component" value="Unassembled WGS sequence"/>
</dbReference>
<comment type="caution">
    <text evidence="9">The sequence shown here is derived from an EMBL/GenBank/DDBJ whole genome shotgun (WGS) entry which is preliminary data.</text>
</comment>
<keyword evidence="5 7" id="KW-1133">Transmembrane helix</keyword>
<keyword evidence="3" id="KW-1003">Cell membrane</keyword>
<dbReference type="EMBL" id="VOUQ01000008">
    <property type="protein sequence ID" value="TXE32235.1"/>
    <property type="molecule type" value="Genomic_DNA"/>
</dbReference>
<dbReference type="GO" id="GO:0005886">
    <property type="term" value="C:plasma membrane"/>
    <property type="evidence" value="ECO:0007669"/>
    <property type="project" value="UniProtKB-SubCell"/>
</dbReference>
<feature type="transmembrane region" description="Helical" evidence="7">
    <location>
        <begin position="75"/>
        <end position="92"/>
    </location>
</feature>
<feature type="transmembrane region" description="Helical" evidence="7">
    <location>
        <begin position="278"/>
        <end position="297"/>
    </location>
</feature>
<protein>
    <submittedName>
        <fullName evidence="9">Acyltransferase</fullName>
    </submittedName>
</protein>
<evidence type="ECO:0000256" key="5">
    <source>
        <dbReference type="ARBA" id="ARBA00022989"/>
    </source>
</evidence>
<evidence type="ECO:0000313" key="10">
    <source>
        <dbReference type="Proteomes" id="UP000321126"/>
    </source>
</evidence>
<reference evidence="9 10" key="1">
    <citation type="submission" date="2019-07" db="EMBL/GenBank/DDBJ databases">
        <title>Serratia strains were isolated from fresh produce.</title>
        <authorList>
            <person name="Cho G.-S."/>
            <person name="Stein M."/>
            <person name="Lee W."/>
            <person name="Suh S.H."/>
            <person name="Franz C.M.A.P."/>
        </authorList>
    </citation>
    <scope>NUCLEOTIDE SEQUENCE [LARGE SCALE GENOMIC DNA]</scope>
    <source>
        <strain evidence="9 10">S16</strain>
    </source>
</reference>
<evidence type="ECO:0000259" key="8">
    <source>
        <dbReference type="Pfam" id="PF01757"/>
    </source>
</evidence>
<feature type="transmembrane region" description="Helical" evidence="7">
    <location>
        <begin position="112"/>
        <end position="129"/>
    </location>
</feature>
<feature type="transmembrane region" description="Helical" evidence="7">
    <location>
        <begin position="172"/>
        <end position="189"/>
    </location>
</feature>
<dbReference type="Pfam" id="PF01757">
    <property type="entry name" value="Acyl_transf_3"/>
    <property type="match status" value="1"/>
</dbReference>
<feature type="transmembrane region" description="Helical" evidence="7">
    <location>
        <begin position="7"/>
        <end position="25"/>
    </location>
</feature>
<evidence type="ECO:0000256" key="2">
    <source>
        <dbReference type="ARBA" id="ARBA00007400"/>
    </source>
</evidence>
<feature type="transmembrane region" description="Helical" evidence="7">
    <location>
        <begin position="194"/>
        <end position="209"/>
    </location>
</feature>
<dbReference type="GO" id="GO:0009246">
    <property type="term" value="P:enterobacterial common antigen biosynthetic process"/>
    <property type="evidence" value="ECO:0007669"/>
    <property type="project" value="TreeGrafter"/>
</dbReference>
<name>A0A5C7CH70_SERMA</name>
<dbReference type="PANTHER" id="PTHR40074">
    <property type="entry name" value="O-ACETYLTRANSFERASE WECH"/>
    <property type="match status" value="1"/>
</dbReference>
<gene>
    <name evidence="9" type="ORF">FOT62_15830</name>
</gene>
<evidence type="ECO:0000256" key="6">
    <source>
        <dbReference type="ARBA" id="ARBA00023136"/>
    </source>
</evidence>
<comment type="subcellular location">
    <subcellularLocation>
        <location evidence="1">Cell membrane</location>
        <topology evidence="1">Multi-pass membrane protein</topology>
    </subcellularLocation>
</comment>